<feature type="domain" description="AAA+ ATPase" evidence="1">
    <location>
        <begin position="56"/>
        <end position="204"/>
    </location>
</feature>
<accession>A0A845MBR5</accession>
<organism evidence="2 3">
    <name type="scientific">Maritimibacter harenae</name>
    <dbReference type="NCBI Taxonomy" id="2606218"/>
    <lineage>
        <taxon>Bacteria</taxon>
        <taxon>Pseudomonadati</taxon>
        <taxon>Pseudomonadota</taxon>
        <taxon>Alphaproteobacteria</taxon>
        <taxon>Rhodobacterales</taxon>
        <taxon>Roseobacteraceae</taxon>
        <taxon>Maritimibacter</taxon>
    </lineage>
</organism>
<evidence type="ECO:0000259" key="1">
    <source>
        <dbReference type="SMART" id="SM00382"/>
    </source>
</evidence>
<keyword evidence="3" id="KW-1185">Reference proteome</keyword>
<dbReference type="RefSeq" id="WP_161353797.1">
    <property type="nucleotide sequence ID" value="NZ_WTUX01000062.1"/>
</dbReference>
<dbReference type="InterPro" id="IPR027417">
    <property type="entry name" value="P-loop_NTPase"/>
</dbReference>
<evidence type="ECO:0000313" key="2">
    <source>
        <dbReference type="EMBL" id="MZR15384.1"/>
    </source>
</evidence>
<dbReference type="InterPro" id="IPR008868">
    <property type="entry name" value="TniB"/>
</dbReference>
<sequence>MTTEFPHLYPGAGRRAVLGAEERILRIRGDRWVSYPRAEVALAKLETFLAFPERTRMPNLLLVGESGMGKTMIIEKFSRDHPSSFDDTTGRLHMPVVAVQMVSGPDETRFYRRILAAIGAPEPPRATLAVLESLTLRLLMELRPHMLVIDEIHSLQAGTVREQARFLNMLRFLGNELRVPLVCVGTAQARNALRTDAQLVRRFEAFALSPWQEGADFTGLMSTLTRSLPLRRESDIDEKALARIVKVTGGITSGIFSIMSQLAIAAIESGEERILSSDILGGDRLQAALGDPV</sequence>
<dbReference type="SMART" id="SM00382">
    <property type="entry name" value="AAA"/>
    <property type="match status" value="1"/>
</dbReference>
<reference evidence="2 3" key="1">
    <citation type="submission" date="2019-12" db="EMBL/GenBank/DDBJ databases">
        <title>Maritimibacter sp. nov. sp. isolated from sea sand.</title>
        <authorList>
            <person name="Kim J."/>
            <person name="Jeong S.E."/>
            <person name="Jung H.S."/>
            <person name="Jeon C.O."/>
        </authorList>
    </citation>
    <scope>NUCLEOTIDE SEQUENCE [LARGE SCALE GENOMIC DNA]</scope>
    <source>
        <strain evidence="2 3">DP07</strain>
    </source>
</reference>
<protein>
    <submittedName>
        <fullName evidence="2">AAA family ATPase</fullName>
    </submittedName>
</protein>
<comment type="caution">
    <text evidence="2">The sequence shown here is derived from an EMBL/GenBank/DDBJ whole genome shotgun (WGS) entry which is preliminary data.</text>
</comment>
<evidence type="ECO:0000313" key="3">
    <source>
        <dbReference type="Proteomes" id="UP000467322"/>
    </source>
</evidence>
<dbReference type="InterPro" id="IPR003593">
    <property type="entry name" value="AAA+_ATPase"/>
</dbReference>
<dbReference type="Proteomes" id="UP000467322">
    <property type="component" value="Unassembled WGS sequence"/>
</dbReference>
<dbReference type="InterPro" id="IPR052026">
    <property type="entry name" value="ExeA_AAA_ATPase_DNA-bind"/>
</dbReference>
<name>A0A845MBR5_9RHOB</name>
<dbReference type="PANTHER" id="PTHR35894">
    <property type="entry name" value="GENERAL SECRETION PATHWAY PROTEIN A-RELATED"/>
    <property type="match status" value="1"/>
</dbReference>
<dbReference type="EMBL" id="WTUX01000062">
    <property type="protein sequence ID" value="MZR15384.1"/>
    <property type="molecule type" value="Genomic_DNA"/>
</dbReference>
<dbReference type="AlphaFoldDB" id="A0A845MBR5"/>
<dbReference type="SUPFAM" id="SSF52540">
    <property type="entry name" value="P-loop containing nucleoside triphosphate hydrolases"/>
    <property type="match status" value="1"/>
</dbReference>
<proteinExistence type="predicted"/>
<gene>
    <name evidence="2" type="ORF">GQE99_20395</name>
</gene>
<dbReference type="Gene3D" id="3.40.50.300">
    <property type="entry name" value="P-loop containing nucleotide triphosphate hydrolases"/>
    <property type="match status" value="1"/>
</dbReference>
<dbReference type="Pfam" id="PF05621">
    <property type="entry name" value="TniB"/>
    <property type="match status" value="1"/>
</dbReference>
<dbReference type="CDD" id="cd00009">
    <property type="entry name" value="AAA"/>
    <property type="match status" value="1"/>
</dbReference>
<dbReference type="PANTHER" id="PTHR35894:SF1">
    <property type="entry name" value="PHOSPHORIBULOKINASE _ URIDINE KINASE FAMILY"/>
    <property type="match status" value="1"/>
</dbReference>